<sequence>MEETAKIIWNEIQTQGIRLNIWAYIFIAGISILTSIITSYAVSYFQKRAEEDVIERYFHKTLDRLVTTTKVAKEAEESIHQHFSFIERQLNEFYSPLLCSLKYVRTLGQIRVKIENVVNSISMQEYQRSPEFYDNRYKYDNKQHEEIILPVYEKMLAIFTEKYWLSEESTKEYYQEFCHFVEIWRRFHDGLPGDRIEKLDQREDLLECLENDLTKHLNDLTTELAHKDILLQQT</sequence>
<dbReference type="AlphaFoldDB" id="A0A081BUF8"/>
<reference evidence="2" key="1">
    <citation type="journal article" date="2015" name="PeerJ">
        <title>First genomic representation of candidate bacterial phylum KSB3 points to enhanced environmental sensing as a trigger of wastewater bulking.</title>
        <authorList>
            <person name="Sekiguchi Y."/>
            <person name="Ohashi A."/>
            <person name="Parks D.H."/>
            <person name="Yamauchi T."/>
            <person name="Tyson G.W."/>
            <person name="Hugenholtz P."/>
        </authorList>
    </citation>
    <scope>NUCLEOTIDE SEQUENCE [LARGE SCALE GENOMIC DNA]</scope>
</reference>
<keyword evidence="1" id="KW-0472">Membrane</keyword>
<proteinExistence type="predicted"/>
<dbReference type="EMBL" id="DF820464">
    <property type="protein sequence ID" value="GAK55963.1"/>
    <property type="molecule type" value="Genomic_DNA"/>
</dbReference>
<protein>
    <submittedName>
        <fullName evidence="2">Uncharacterized protein</fullName>
    </submittedName>
</protein>
<name>A0A081BUF8_VECG1</name>
<evidence type="ECO:0000256" key="1">
    <source>
        <dbReference type="SAM" id="Phobius"/>
    </source>
</evidence>
<keyword evidence="3" id="KW-1185">Reference proteome</keyword>
<accession>A0A081BUF8</accession>
<gene>
    <name evidence="2" type="ORF">U27_02924</name>
</gene>
<keyword evidence="1" id="KW-1133">Transmembrane helix</keyword>
<evidence type="ECO:0000313" key="3">
    <source>
        <dbReference type="Proteomes" id="UP000030661"/>
    </source>
</evidence>
<dbReference type="Proteomes" id="UP000030661">
    <property type="component" value="Unassembled WGS sequence"/>
</dbReference>
<evidence type="ECO:0000313" key="2">
    <source>
        <dbReference type="EMBL" id="GAK55963.1"/>
    </source>
</evidence>
<keyword evidence="1" id="KW-0812">Transmembrane</keyword>
<dbReference type="STRING" id="1499967.U27_02924"/>
<dbReference type="HOGENOM" id="CLU_1183149_0_0_0"/>
<feature type="transmembrane region" description="Helical" evidence="1">
    <location>
        <begin position="21"/>
        <end position="42"/>
    </location>
</feature>
<organism evidence="2">
    <name type="scientific">Vecturithrix granuli</name>
    <dbReference type="NCBI Taxonomy" id="1499967"/>
    <lineage>
        <taxon>Bacteria</taxon>
        <taxon>Candidatus Moduliflexota</taxon>
        <taxon>Candidatus Vecturitrichia</taxon>
        <taxon>Candidatus Vecturitrichales</taxon>
        <taxon>Candidatus Vecturitrichaceae</taxon>
        <taxon>Candidatus Vecturithrix</taxon>
    </lineage>
</organism>